<dbReference type="Gene3D" id="2.60.270.50">
    <property type="match status" value="1"/>
</dbReference>
<organism evidence="2 3">
    <name type="scientific">Azospirillum cavernae</name>
    <dbReference type="NCBI Taxonomy" id="2320860"/>
    <lineage>
        <taxon>Bacteria</taxon>
        <taxon>Pseudomonadati</taxon>
        <taxon>Pseudomonadota</taxon>
        <taxon>Alphaproteobacteria</taxon>
        <taxon>Rhodospirillales</taxon>
        <taxon>Azospirillaceae</taxon>
        <taxon>Azospirillum</taxon>
    </lineage>
</organism>
<sequence>MVVQNSTNENLTIQGVAALVGQWADKMAPTQGFVLAQQTAAEWMSVSTELCVGTSAFVRFGSSRGYLTIRWSQPWMGPFRPTVEAVPDLTIDSTIDNTNPDAVVLLATISDCRRTTNPRSDAELGPASDVKPTPEVKPGLKLPKGGADVKPGATPETVAG</sequence>
<evidence type="ECO:0000256" key="1">
    <source>
        <dbReference type="SAM" id="MobiDB-lite"/>
    </source>
</evidence>
<feature type="region of interest" description="Disordered" evidence="1">
    <location>
        <begin position="115"/>
        <end position="160"/>
    </location>
</feature>
<dbReference type="AlphaFoldDB" id="A0A418VPK1"/>
<gene>
    <name evidence="2" type="ORF">D3877_23965</name>
</gene>
<keyword evidence="3" id="KW-1185">Reference proteome</keyword>
<evidence type="ECO:0000313" key="3">
    <source>
        <dbReference type="Proteomes" id="UP000283458"/>
    </source>
</evidence>
<protein>
    <submittedName>
        <fullName evidence="2">Uncharacterized protein</fullName>
    </submittedName>
</protein>
<name>A0A418VPK1_9PROT</name>
<comment type="caution">
    <text evidence="2">The sequence shown here is derived from an EMBL/GenBank/DDBJ whole genome shotgun (WGS) entry which is preliminary data.</text>
</comment>
<reference evidence="2 3" key="1">
    <citation type="submission" date="2018-09" db="EMBL/GenBank/DDBJ databases">
        <authorList>
            <person name="Zhu H."/>
        </authorList>
    </citation>
    <scope>NUCLEOTIDE SEQUENCE [LARGE SCALE GENOMIC DNA]</scope>
    <source>
        <strain evidence="2 3">K2W22B-5</strain>
    </source>
</reference>
<dbReference type="Proteomes" id="UP000283458">
    <property type="component" value="Unassembled WGS sequence"/>
</dbReference>
<accession>A0A418VPK1</accession>
<dbReference type="EMBL" id="QYUL01000004">
    <property type="protein sequence ID" value="RJF78177.1"/>
    <property type="molecule type" value="Genomic_DNA"/>
</dbReference>
<evidence type="ECO:0000313" key="2">
    <source>
        <dbReference type="EMBL" id="RJF78177.1"/>
    </source>
</evidence>
<proteinExistence type="predicted"/>